<feature type="transmembrane region" description="Helical" evidence="2">
    <location>
        <begin position="237"/>
        <end position="259"/>
    </location>
</feature>
<feature type="region of interest" description="Disordered" evidence="1">
    <location>
        <begin position="301"/>
        <end position="327"/>
    </location>
</feature>
<keyword evidence="2" id="KW-0812">Transmembrane</keyword>
<protein>
    <submittedName>
        <fullName evidence="3">Uncharacterized protein</fullName>
    </submittedName>
</protein>
<accession>A0A9N8EK06</accession>
<dbReference type="AlphaFoldDB" id="A0A9N8EK06"/>
<evidence type="ECO:0000313" key="3">
    <source>
        <dbReference type="EMBL" id="CAB9519890.1"/>
    </source>
</evidence>
<evidence type="ECO:0000256" key="1">
    <source>
        <dbReference type="SAM" id="MobiDB-lite"/>
    </source>
</evidence>
<feature type="transmembrane region" description="Helical" evidence="2">
    <location>
        <begin position="210"/>
        <end position="230"/>
    </location>
</feature>
<feature type="transmembrane region" description="Helical" evidence="2">
    <location>
        <begin position="86"/>
        <end position="106"/>
    </location>
</feature>
<gene>
    <name evidence="3" type="ORF">SEMRO_1056_G236130.1</name>
</gene>
<keyword evidence="2" id="KW-1133">Transmembrane helix</keyword>
<evidence type="ECO:0000313" key="4">
    <source>
        <dbReference type="Proteomes" id="UP001153069"/>
    </source>
</evidence>
<feature type="transmembrane region" description="Helical" evidence="2">
    <location>
        <begin position="53"/>
        <end position="74"/>
    </location>
</feature>
<feature type="transmembrane region" description="Helical" evidence="2">
    <location>
        <begin position="171"/>
        <end position="190"/>
    </location>
</feature>
<comment type="caution">
    <text evidence="3">The sequence shown here is derived from an EMBL/GenBank/DDBJ whole genome shotgun (WGS) entry which is preliminary data.</text>
</comment>
<keyword evidence="2" id="KW-0472">Membrane</keyword>
<feature type="transmembrane region" description="Helical" evidence="2">
    <location>
        <begin position="131"/>
        <end position="150"/>
    </location>
</feature>
<dbReference type="EMBL" id="CAICTM010001054">
    <property type="protein sequence ID" value="CAB9519890.1"/>
    <property type="molecule type" value="Genomic_DNA"/>
</dbReference>
<feature type="transmembrane region" description="Helical" evidence="2">
    <location>
        <begin position="20"/>
        <end position="38"/>
    </location>
</feature>
<sequence length="327" mass="35412">MSSEINPETGEVVVGRSPRFSLWVAFLVFSTVTLGSSVEVKNDLEEVTSDAKWAVACSSITFALTTVMVMLQLHPLYAIMVTNNKLEGVICIILVAFWSGIVSIVSDAENNLAVRSSNNNECNNTVLNGNLYYFSWAAFVASICLLVSYLRSVFGLDLVGEVQNRSQRMELWGGLLACSLVVMGASANIFQIDCKPVEPGLEIYCRRCTFGISIGTIGAFFAIVVVGMKLITRTASFFFEGMVALILTILNACGVAFITSAKGPGSSIGNLYYFTWFSFLVSLAIASSCYSDMTSVNLQQTGPGDDAEKADSGDIQIEQLPPDQEQF</sequence>
<name>A0A9N8EK06_9STRA</name>
<organism evidence="3 4">
    <name type="scientific">Seminavis robusta</name>
    <dbReference type="NCBI Taxonomy" id="568900"/>
    <lineage>
        <taxon>Eukaryota</taxon>
        <taxon>Sar</taxon>
        <taxon>Stramenopiles</taxon>
        <taxon>Ochrophyta</taxon>
        <taxon>Bacillariophyta</taxon>
        <taxon>Bacillariophyceae</taxon>
        <taxon>Bacillariophycidae</taxon>
        <taxon>Naviculales</taxon>
        <taxon>Naviculaceae</taxon>
        <taxon>Seminavis</taxon>
    </lineage>
</organism>
<feature type="transmembrane region" description="Helical" evidence="2">
    <location>
        <begin position="271"/>
        <end position="290"/>
    </location>
</feature>
<keyword evidence="4" id="KW-1185">Reference proteome</keyword>
<dbReference type="OrthoDB" id="1893773at2759"/>
<dbReference type="Proteomes" id="UP001153069">
    <property type="component" value="Unassembled WGS sequence"/>
</dbReference>
<proteinExistence type="predicted"/>
<reference evidence="3" key="1">
    <citation type="submission" date="2020-06" db="EMBL/GenBank/DDBJ databases">
        <authorList>
            <consortium name="Plant Systems Biology data submission"/>
        </authorList>
    </citation>
    <scope>NUCLEOTIDE SEQUENCE</scope>
    <source>
        <strain evidence="3">D6</strain>
    </source>
</reference>
<evidence type="ECO:0000256" key="2">
    <source>
        <dbReference type="SAM" id="Phobius"/>
    </source>
</evidence>